<evidence type="ECO:0000256" key="2">
    <source>
        <dbReference type="PROSITE-ProRule" id="PRU00335"/>
    </source>
</evidence>
<dbReference type="InterPro" id="IPR050109">
    <property type="entry name" value="HTH-type_TetR-like_transc_reg"/>
</dbReference>
<evidence type="ECO:0000313" key="5">
    <source>
        <dbReference type="Proteomes" id="UP000634229"/>
    </source>
</evidence>
<reference evidence="4 5" key="1">
    <citation type="submission" date="2021-01" db="EMBL/GenBank/DDBJ databases">
        <title>WGS of actinomycetes isolated from Thailand.</title>
        <authorList>
            <person name="Thawai C."/>
        </authorList>
    </citation>
    <scope>NUCLEOTIDE SEQUENCE [LARGE SCALE GENOMIC DNA]</scope>
    <source>
        <strain evidence="4 5">CA1R205</strain>
    </source>
</reference>
<dbReference type="InterPro" id="IPR023772">
    <property type="entry name" value="DNA-bd_HTH_TetR-type_CS"/>
</dbReference>
<feature type="domain" description="HTH tetR-type" evidence="3">
    <location>
        <begin position="4"/>
        <end position="64"/>
    </location>
</feature>
<comment type="caution">
    <text evidence="4">The sequence shown here is derived from an EMBL/GenBank/DDBJ whole genome shotgun (WGS) entry which is preliminary data.</text>
</comment>
<evidence type="ECO:0000256" key="1">
    <source>
        <dbReference type="ARBA" id="ARBA00023125"/>
    </source>
</evidence>
<name>A0ABS1NBT5_9ACTN</name>
<proteinExistence type="predicted"/>
<dbReference type="PROSITE" id="PS50977">
    <property type="entry name" value="HTH_TETR_2"/>
    <property type="match status" value="1"/>
</dbReference>
<accession>A0ABS1NBT5</accession>
<evidence type="ECO:0000259" key="3">
    <source>
        <dbReference type="PROSITE" id="PS50977"/>
    </source>
</evidence>
<feature type="DNA-binding region" description="H-T-H motif" evidence="2">
    <location>
        <begin position="27"/>
        <end position="46"/>
    </location>
</feature>
<dbReference type="PANTHER" id="PTHR30055:SF158">
    <property type="entry name" value="POSSIBLE TRANSCRIPTIONAL REGULATORY PROTEIN (PROBABLY TETR-FAMILY)"/>
    <property type="match status" value="1"/>
</dbReference>
<dbReference type="SUPFAM" id="SSF46689">
    <property type="entry name" value="Homeodomain-like"/>
    <property type="match status" value="1"/>
</dbReference>
<dbReference type="EMBL" id="JAERRF010000006">
    <property type="protein sequence ID" value="MBL1097345.1"/>
    <property type="molecule type" value="Genomic_DNA"/>
</dbReference>
<dbReference type="PANTHER" id="PTHR30055">
    <property type="entry name" value="HTH-TYPE TRANSCRIPTIONAL REGULATOR RUTR"/>
    <property type="match status" value="1"/>
</dbReference>
<dbReference type="Pfam" id="PF00440">
    <property type="entry name" value="TetR_N"/>
    <property type="match status" value="1"/>
</dbReference>
<dbReference type="Gene3D" id="1.10.357.10">
    <property type="entry name" value="Tetracycline Repressor, domain 2"/>
    <property type="match status" value="1"/>
</dbReference>
<dbReference type="Proteomes" id="UP000634229">
    <property type="component" value="Unassembled WGS sequence"/>
</dbReference>
<dbReference type="PRINTS" id="PR00455">
    <property type="entry name" value="HTHTETR"/>
</dbReference>
<keyword evidence="5" id="KW-1185">Reference proteome</keyword>
<organism evidence="4 5">
    <name type="scientific">Streptomyces coffeae</name>
    <dbReference type="NCBI Taxonomy" id="621382"/>
    <lineage>
        <taxon>Bacteria</taxon>
        <taxon>Bacillati</taxon>
        <taxon>Actinomycetota</taxon>
        <taxon>Actinomycetes</taxon>
        <taxon>Kitasatosporales</taxon>
        <taxon>Streptomycetaceae</taxon>
        <taxon>Streptomyces</taxon>
    </lineage>
</organism>
<dbReference type="InterPro" id="IPR001647">
    <property type="entry name" value="HTH_TetR"/>
</dbReference>
<gene>
    <name evidence="4" type="ORF">JK363_11790</name>
</gene>
<evidence type="ECO:0000313" key="4">
    <source>
        <dbReference type="EMBL" id="MBL1097345.1"/>
    </source>
</evidence>
<protein>
    <submittedName>
        <fullName evidence="4">TetR/AcrR family transcriptional regulator</fullName>
    </submittedName>
</protein>
<sequence>MPRRRREEQILAAAVEEFGTRGYAQVSMADLAGAIGVTKPLLYQYFGSKDGLYLAALRHIGDRLTAAIAQAMDGTTTPDTPVAVLRAIFEALEGQRQGWFLLYDPTLPDTGEPAGTAHRYRGAIDRMAARGTEDLLNTRGFDDPRDAAALKHVWTGVVGSLVVWWARHPGESAQDMAERCERLFLAALGAGRAAEERRP</sequence>
<dbReference type="PROSITE" id="PS01081">
    <property type="entry name" value="HTH_TETR_1"/>
    <property type="match status" value="1"/>
</dbReference>
<keyword evidence="1 2" id="KW-0238">DNA-binding</keyword>
<dbReference type="InterPro" id="IPR009057">
    <property type="entry name" value="Homeodomain-like_sf"/>
</dbReference>